<dbReference type="NCBIfam" id="TIGR00362">
    <property type="entry name" value="DnaA"/>
    <property type="match status" value="1"/>
</dbReference>
<dbReference type="PANTHER" id="PTHR30050:SF2">
    <property type="entry name" value="CHROMOSOMAL REPLICATION INITIATOR PROTEIN DNAA"/>
    <property type="match status" value="1"/>
</dbReference>
<feature type="region of interest" description="Domain I, interacts with DnaA modulators" evidence="8">
    <location>
        <begin position="1"/>
        <end position="100"/>
    </location>
</feature>
<evidence type="ECO:0000256" key="9">
    <source>
        <dbReference type="NCBIfam" id="TIGR00362"/>
    </source>
</evidence>
<keyword evidence="4 8" id="KW-0547">Nucleotide-binding</keyword>
<dbReference type="STRING" id="1802620.A3D91_03310"/>
<comment type="similarity">
    <text evidence="1 8 11">Belongs to the DnaA family.</text>
</comment>
<accession>A0A1F4V7U3</accession>
<comment type="subunit">
    <text evidence="8">Oligomerizes as a right-handed, spiral filament on DNA at oriC.</text>
</comment>
<evidence type="ECO:0000256" key="1">
    <source>
        <dbReference type="ARBA" id="ARBA00006583"/>
    </source>
</evidence>
<dbReference type="EMBL" id="MEVD01000022">
    <property type="protein sequence ID" value="OGC52673.1"/>
    <property type="molecule type" value="Genomic_DNA"/>
</dbReference>
<dbReference type="Gene3D" id="1.10.1750.10">
    <property type="match status" value="1"/>
</dbReference>
<dbReference type="SUPFAM" id="SSF48295">
    <property type="entry name" value="TrpR-like"/>
    <property type="match status" value="1"/>
</dbReference>
<evidence type="ECO:0000256" key="3">
    <source>
        <dbReference type="ARBA" id="ARBA00022705"/>
    </source>
</evidence>
<dbReference type="SMART" id="SM00382">
    <property type="entry name" value="AAA"/>
    <property type="match status" value="1"/>
</dbReference>
<comment type="domain">
    <text evidence="8">Domain I is involved in oligomerization and binding regulators, domain II is flexibile and of varying length in different bacteria, domain III forms the AAA+ region, while domain IV binds dsDNA.</text>
</comment>
<name>A0A1F4V7U3_UNCKA</name>
<dbReference type="Proteomes" id="UP000178127">
    <property type="component" value="Unassembled WGS sequence"/>
</dbReference>
<comment type="function">
    <text evidence="8 10">Plays an essential role in the initiation and regulation of chromosomal replication. ATP-DnaA binds to the origin of replication (oriC) to initiate formation of the DNA replication initiation complex once per cell cycle. Binds the DnaA box (a 9 base pair repeat at the origin) and separates the double-stranded (ds)DNA. Forms a right-handed helical filament on oriC DNA; dsDNA binds to the exterior of the filament while single-stranded (ss)DNA is stabiized in the filament's interior. The ATP-DnaA-oriC complex binds and stabilizes one strand of the AT-rich DNA unwinding element (DUE), permitting loading of DNA polymerase. After initiation quickly degrades to an ADP-DnaA complex that is not apt for DNA replication. Binds acidic phospholipids.</text>
</comment>
<keyword evidence="3 8" id="KW-0235">DNA replication</keyword>
<keyword evidence="2 8" id="KW-0963">Cytoplasm</keyword>
<gene>
    <name evidence="8" type="primary">dnaA</name>
    <name evidence="14" type="ORF">A3D91_03310</name>
</gene>
<dbReference type="Gene3D" id="3.30.300.180">
    <property type="match status" value="1"/>
</dbReference>
<evidence type="ECO:0000259" key="13">
    <source>
        <dbReference type="SMART" id="SM00760"/>
    </source>
</evidence>
<protein>
    <recommendedName>
        <fullName evidence="8 9">Chromosomal replication initiator protein DnaA</fullName>
    </recommendedName>
</protein>
<dbReference type="Pfam" id="PF08299">
    <property type="entry name" value="Bac_DnaA_C"/>
    <property type="match status" value="1"/>
</dbReference>
<dbReference type="InterPro" id="IPR024633">
    <property type="entry name" value="DnaA_N_dom"/>
</dbReference>
<reference evidence="14 15" key="1">
    <citation type="journal article" date="2016" name="Nat. Commun.">
        <title>Thousands of microbial genomes shed light on interconnected biogeochemical processes in an aquifer system.</title>
        <authorList>
            <person name="Anantharaman K."/>
            <person name="Brown C.T."/>
            <person name="Hug L.A."/>
            <person name="Sharon I."/>
            <person name="Castelle C.J."/>
            <person name="Probst A.J."/>
            <person name="Thomas B.C."/>
            <person name="Singh A."/>
            <person name="Wilkins M.J."/>
            <person name="Karaoz U."/>
            <person name="Brodie E.L."/>
            <person name="Williams K.H."/>
            <person name="Hubbard S.S."/>
            <person name="Banfield J.F."/>
        </authorList>
    </citation>
    <scope>NUCLEOTIDE SEQUENCE [LARGE SCALE GENOMIC DNA]</scope>
</reference>
<keyword evidence="5 8" id="KW-0067">ATP-binding</keyword>
<evidence type="ECO:0000256" key="10">
    <source>
        <dbReference type="RuleBase" id="RU000577"/>
    </source>
</evidence>
<dbReference type="AlphaFoldDB" id="A0A1F4V7U3"/>
<dbReference type="PANTHER" id="PTHR30050">
    <property type="entry name" value="CHROMOSOMAL REPLICATION INITIATOR PROTEIN DNAA"/>
    <property type="match status" value="1"/>
</dbReference>
<dbReference type="GO" id="GO:0003688">
    <property type="term" value="F:DNA replication origin binding"/>
    <property type="evidence" value="ECO:0007669"/>
    <property type="project" value="UniProtKB-UniRule"/>
</dbReference>
<comment type="caution">
    <text evidence="14">The sequence shown here is derived from an EMBL/GenBank/DDBJ whole genome shotgun (WGS) entry which is preliminary data.</text>
</comment>
<feature type="binding site" evidence="8">
    <location>
        <position position="178"/>
    </location>
    <ligand>
        <name>ATP</name>
        <dbReference type="ChEBI" id="CHEBI:30616"/>
    </ligand>
</feature>
<evidence type="ECO:0000256" key="8">
    <source>
        <dbReference type="HAMAP-Rule" id="MF_00377"/>
    </source>
</evidence>
<evidence type="ECO:0000256" key="6">
    <source>
        <dbReference type="ARBA" id="ARBA00023121"/>
    </source>
</evidence>
<dbReference type="GO" id="GO:0006270">
    <property type="term" value="P:DNA replication initiation"/>
    <property type="evidence" value="ECO:0007669"/>
    <property type="project" value="UniProtKB-UniRule"/>
</dbReference>
<comment type="subcellular location">
    <subcellularLocation>
        <location evidence="8">Cytoplasm</location>
    </subcellularLocation>
</comment>
<feature type="binding site" evidence="8">
    <location>
        <position position="176"/>
    </location>
    <ligand>
        <name>ATP</name>
        <dbReference type="ChEBI" id="CHEBI:30616"/>
    </ligand>
</feature>
<proteinExistence type="inferred from homology"/>
<evidence type="ECO:0000313" key="14">
    <source>
        <dbReference type="EMBL" id="OGC52673.1"/>
    </source>
</evidence>
<evidence type="ECO:0000256" key="7">
    <source>
        <dbReference type="ARBA" id="ARBA00023125"/>
    </source>
</evidence>
<keyword evidence="7 8" id="KW-0238">DNA-binding</keyword>
<dbReference type="InterPro" id="IPR027417">
    <property type="entry name" value="P-loop_NTPase"/>
</dbReference>
<dbReference type="HAMAP" id="MF_00377">
    <property type="entry name" value="DnaA_bact"/>
    <property type="match status" value="1"/>
</dbReference>
<dbReference type="InterPro" id="IPR018312">
    <property type="entry name" value="Chromosome_initiator_DnaA_CS"/>
</dbReference>
<comment type="caution">
    <text evidence="8">Lacks conserved residue(s) required for the propagation of feature annotation.</text>
</comment>
<dbReference type="GO" id="GO:0006275">
    <property type="term" value="P:regulation of DNA replication"/>
    <property type="evidence" value="ECO:0007669"/>
    <property type="project" value="UniProtKB-UniRule"/>
</dbReference>
<dbReference type="InterPro" id="IPR020591">
    <property type="entry name" value="Chromosome_initiator_DnaA-like"/>
</dbReference>
<dbReference type="InterPro" id="IPR001957">
    <property type="entry name" value="Chromosome_initiator_DnaA"/>
</dbReference>
<evidence type="ECO:0000313" key="15">
    <source>
        <dbReference type="Proteomes" id="UP000178127"/>
    </source>
</evidence>
<organism evidence="14 15">
    <name type="scientific">candidate division WWE3 bacterium RIFCSPHIGHO2_02_FULL_38_14</name>
    <dbReference type="NCBI Taxonomy" id="1802620"/>
    <lineage>
        <taxon>Bacteria</taxon>
        <taxon>Katanobacteria</taxon>
    </lineage>
</organism>
<dbReference type="InterPro" id="IPR013159">
    <property type="entry name" value="DnaA_C"/>
</dbReference>
<dbReference type="PROSITE" id="PS01008">
    <property type="entry name" value="DNAA"/>
    <property type="match status" value="1"/>
</dbReference>
<evidence type="ECO:0000256" key="2">
    <source>
        <dbReference type="ARBA" id="ARBA00022490"/>
    </source>
</evidence>
<sequence>MSVQEGKTEMDIKDLWKRVLAELQITINPSSYNMFFGSTYPEKIENNEITLICLNGFVKENIEKKFFSLVQESVNRIGKGSFKISFIIKDRTKEQMEPAKVGPLFENISSQQTKKSAASAVSKESYTKSNLTPKFTFETYIMGKNNQLAFAIASAVAQDPGKVYNPFFLYAGVGLGKTHLLHAIGNKILDEKPNLKVIYTTGESFTNELIESIKSGRGGGKYTSYDFRDKFRKADVLLIDDIQFIAGKETTQEEFFHTFNALYMNQKQIILTSDRPPKDFKNIEERITSRFESGIIADIQTPDEEMRSAILRKKRDDNRDNVSNDVLDFIAEKIDTNVRELEGAYLQVLTYVKAFGGEVSVETAAKALGQKIRSETNKTINLNQILKTVCNYYSVKTSDIKGPRRNKELVIPRHITMYLIQELTKTPLVSIGEFLGGRDHTTIMHGVEKVEKGILNQEKTREDVINIRKELSA</sequence>
<dbReference type="FunFam" id="3.40.50.300:FF:000668">
    <property type="entry name" value="Chromosomal replication initiator protein DnaA"/>
    <property type="match status" value="1"/>
</dbReference>
<dbReference type="InterPro" id="IPR013317">
    <property type="entry name" value="DnaA_dom"/>
</dbReference>
<dbReference type="InterPro" id="IPR003593">
    <property type="entry name" value="AAA+_ATPase"/>
</dbReference>
<dbReference type="GO" id="GO:0005886">
    <property type="term" value="C:plasma membrane"/>
    <property type="evidence" value="ECO:0007669"/>
    <property type="project" value="TreeGrafter"/>
</dbReference>
<feature type="domain" description="Chromosomal replication initiator DnaA C-terminal" evidence="13">
    <location>
        <begin position="381"/>
        <end position="450"/>
    </location>
</feature>
<dbReference type="CDD" id="cd06571">
    <property type="entry name" value="Bac_DnaA_C"/>
    <property type="match status" value="1"/>
</dbReference>
<dbReference type="SMART" id="SM00760">
    <property type="entry name" value="Bac_DnaA_C"/>
    <property type="match status" value="1"/>
</dbReference>
<dbReference type="PRINTS" id="PR00051">
    <property type="entry name" value="DNAA"/>
</dbReference>
<dbReference type="Pfam" id="PF00308">
    <property type="entry name" value="Bac_DnaA"/>
    <property type="match status" value="1"/>
</dbReference>
<feature type="binding site" evidence="8">
    <location>
        <position position="174"/>
    </location>
    <ligand>
        <name>ATP</name>
        <dbReference type="ChEBI" id="CHEBI:30616"/>
    </ligand>
</feature>
<feature type="domain" description="AAA+ ATPase" evidence="12">
    <location>
        <begin position="163"/>
        <end position="297"/>
    </location>
</feature>
<dbReference type="SUPFAM" id="SSF52540">
    <property type="entry name" value="P-loop containing nucleoside triphosphate hydrolases"/>
    <property type="match status" value="1"/>
</dbReference>
<keyword evidence="6 8" id="KW-0446">Lipid-binding</keyword>
<evidence type="ECO:0000256" key="5">
    <source>
        <dbReference type="ARBA" id="ARBA00022840"/>
    </source>
</evidence>
<dbReference type="Pfam" id="PF11638">
    <property type="entry name" value="DnaA_N"/>
    <property type="match status" value="1"/>
</dbReference>
<dbReference type="GO" id="GO:0008289">
    <property type="term" value="F:lipid binding"/>
    <property type="evidence" value="ECO:0007669"/>
    <property type="project" value="UniProtKB-KW"/>
</dbReference>
<evidence type="ECO:0000256" key="11">
    <source>
        <dbReference type="RuleBase" id="RU004227"/>
    </source>
</evidence>
<dbReference type="GO" id="GO:0005737">
    <property type="term" value="C:cytoplasm"/>
    <property type="evidence" value="ECO:0007669"/>
    <property type="project" value="UniProtKB-SubCell"/>
</dbReference>
<dbReference type="InterPro" id="IPR010921">
    <property type="entry name" value="Trp_repressor/repl_initiator"/>
</dbReference>
<dbReference type="Gene3D" id="1.10.8.60">
    <property type="match status" value="1"/>
</dbReference>
<dbReference type="GO" id="GO:0005524">
    <property type="term" value="F:ATP binding"/>
    <property type="evidence" value="ECO:0007669"/>
    <property type="project" value="UniProtKB-UniRule"/>
</dbReference>
<dbReference type="Gene3D" id="3.40.50.300">
    <property type="entry name" value="P-loop containing nucleotide triphosphate hydrolases"/>
    <property type="match status" value="1"/>
</dbReference>
<dbReference type="CDD" id="cd00009">
    <property type="entry name" value="AAA"/>
    <property type="match status" value="1"/>
</dbReference>
<evidence type="ECO:0000259" key="12">
    <source>
        <dbReference type="SMART" id="SM00382"/>
    </source>
</evidence>
<feature type="region of interest" description="Domain IV, binds dsDNA" evidence="8">
    <location>
        <begin position="353"/>
        <end position="473"/>
    </location>
</feature>
<evidence type="ECO:0000256" key="4">
    <source>
        <dbReference type="ARBA" id="ARBA00022741"/>
    </source>
</evidence>
<dbReference type="InterPro" id="IPR038454">
    <property type="entry name" value="DnaA_N_sf"/>
</dbReference>
<feature type="binding site" evidence="8">
    <location>
        <position position="177"/>
    </location>
    <ligand>
        <name>ATP</name>
        <dbReference type="ChEBI" id="CHEBI:30616"/>
    </ligand>
</feature>